<dbReference type="RefSeq" id="WP_189581118.1">
    <property type="nucleotide sequence ID" value="NZ_BMYV01000001.1"/>
</dbReference>
<evidence type="ECO:0000256" key="6">
    <source>
        <dbReference type="ARBA" id="ARBA00033409"/>
    </source>
</evidence>
<dbReference type="SUPFAM" id="SSF57863">
    <property type="entry name" value="ArfGap/RecO-like zinc finger"/>
    <property type="match status" value="1"/>
</dbReference>
<accession>A0A918ND47</accession>
<comment type="similarity">
    <text evidence="1 7">Belongs to the RecO family.</text>
</comment>
<reference evidence="9 10" key="1">
    <citation type="journal article" date="2014" name="Int. J. Syst. Evol. Microbiol.">
        <title>Complete genome sequence of Corynebacterium casei LMG S-19264T (=DSM 44701T), isolated from a smear-ripened cheese.</title>
        <authorList>
            <consortium name="US DOE Joint Genome Institute (JGI-PGF)"/>
            <person name="Walter F."/>
            <person name="Albersmeier A."/>
            <person name="Kalinowski J."/>
            <person name="Ruckert C."/>
        </authorList>
    </citation>
    <scope>NUCLEOTIDE SEQUENCE [LARGE SCALE GENOMIC DNA]</scope>
    <source>
        <strain evidence="9 10">KCTC 23968</strain>
    </source>
</reference>
<protein>
    <recommendedName>
        <fullName evidence="2 7">DNA repair protein RecO</fullName>
    </recommendedName>
    <alternativeName>
        <fullName evidence="6 7">Recombination protein O</fullName>
    </alternativeName>
</protein>
<dbReference type="InterPro" id="IPR022572">
    <property type="entry name" value="DNA_rep/recomb_RecO_N"/>
</dbReference>
<dbReference type="AlphaFoldDB" id="A0A918ND47"/>
<dbReference type="Gene3D" id="2.40.50.140">
    <property type="entry name" value="Nucleic acid-binding proteins"/>
    <property type="match status" value="1"/>
</dbReference>
<comment type="function">
    <text evidence="7">Involved in DNA repair and RecF pathway recombination.</text>
</comment>
<dbReference type="HAMAP" id="MF_00201">
    <property type="entry name" value="RecO"/>
    <property type="match status" value="1"/>
</dbReference>
<dbReference type="GO" id="GO:0006302">
    <property type="term" value="P:double-strand break repair"/>
    <property type="evidence" value="ECO:0007669"/>
    <property type="project" value="TreeGrafter"/>
</dbReference>
<feature type="domain" description="DNA replication/recombination mediator RecO N-terminal" evidence="8">
    <location>
        <begin position="1"/>
        <end position="75"/>
    </location>
</feature>
<dbReference type="GO" id="GO:0006310">
    <property type="term" value="P:DNA recombination"/>
    <property type="evidence" value="ECO:0007669"/>
    <property type="project" value="UniProtKB-UniRule"/>
</dbReference>
<dbReference type="GO" id="GO:0043590">
    <property type="term" value="C:bacterial nucleoid"/>
    <property type="evidence" value="ECO:0007669"/>
    <property type="project" value="TreeGrafter"/>
</dbReference>
<keyword evidence="5 7" id="KW-0234">DNA repair</keyword>
<evidence type="ECO:0000256" key="7">
    <source>
        <dbReference type="HAMAP-Rule" id="MF_00201"/>
    </source>
</evidence>
<dbReference type="Pfam" id="PF02565">
    <property type="entry name" value="RecO_C"/>
    <property type="match status" value="1"/>
</dbReference>
<dbReference type="Gene3D" id="1.20.1440.120">
    <property type="entry name" value="Recombination protein O, C-terminal domain"/>
    <property type="match status" value="1"/>
</dbReference>
<dbReference type="NCBIfam" id="TIGR00613">
    <property type="entry name" value="reco"/>
    <property type="match status" value="1"/>
</dbReference>
<keyword evidence="10" id="KW-1185">Reference proteome</keyword>
<dbReference type="SUPFAM" id="SSF50249">
    <property type="entry name" value="Nucleic acid-binding proteins"/>
    <property type="match status" value="1"/>
</dbReference>
<dbReference type="InterPro" id="IPR042242">
    <property type="entry name" value="RecO_C"/>
</dbReference>
<dbReference type="PANTHER" id="PTHR33991">
    <property type="entry name" value="DNA REPAIR PROTEIN RECO"/>
    <property type="match status" value="1"/>
</dbReference>
<dbReference type="InterPro" id="IPR012340">
    <property type="entry name" value="NA-bd_OB-fold"/>
</dbReference>
<dbReference type="InterPro" id="IPR003717">
    <property type="entry name" value="RecO"/>
</dbReference>
<proteinExistence type="inferred from homology"/>
<evidence type="ECO:0000259" key="8">
    <source>
        <dbReference type="Pfam" id="PF11967"/>
    </source>
</evidence>
<dbReference type="Proteomes" id="UP000600865">
    <property type="component" value="Unassembled WGS sequence"/>
</dbReference>
<evidence type="ECO:0000256" key="3">
    <source>
        <dbReference type="ARBA" id="ARBA00022763"/>
    </source>
</evidence>
<evidence type="ECO:0000256" key="4">
    <source>
        <dbReference type="ARBA" id="ARBA00023172"/>
    </source>
</evidence>
<gene>
    <name evidence="7 9" type="primary">recO</name>
    <name evidence="9" type="ORF">GCM10011309_06110</name>
</gene>
<dbReference type="Pfam" id="PF11967">
    <property type="entry name" value="RecO_N"/>
    <property type="match status" value="1"/>
</dbReference>
<evidence type="ECO:0000256" key="1">
    <source>
        <dbReference type="ARBA" id="ARBA00007452"/>
    </source>
</evidence>
<comment type="caution">
    <text evidence="9">The sequence shown here is derived from an EMBL/GenBank/DDBJ whole genome shotgun (WGS) entry which is preliminary data.</text>
</comment>
<organism evidence="9 10">
    <name type="scientific">Litorimonas cladophorae</name>
    <dbReference type="NCBI Taxonomy" id="1220491"/>
    <lineage>
        <taxon>Bacteria</taxon>
        <taxon>Pseudomonadati</taxon>
        <taxon>Pseudomonadota</taxon>
        <taxon>Alphaproteobacteria</taxon>
        <taxon>Maricaulales</taxon>
        <taxon>Robiginitomaculaceae</taxon>
    </lineage>
</organism>
<keyword evidence="3 7" id="KW-0227">DNA damage</keyword>
<evidence type="ECO:0000256" key="2">
    <source>
        <dbReference type="ARBA" id="ARBA00021310"/>
    </source>
</evidence>
<dbReference type="EMBL" id="BMYV01000001">
    <property type="protein sequence ID" value="GGX59254.1"/>
    <property type="molecule type" value="Genomic_DNA"/>
</dbReference>
<evidence type="ECO:0000313" key="9">
    <source>
        <dbReference type="EMBL" id="GGX59254.1"/>
    </source>
</evidence>
<dbReference type="InterPro" id="IPR037278">
    <property type="entry name" value="ARFGAP/RecO"/>
</dbReference>
<dbReference type="PANTHER" id="PTHR33991:SF1">
    <property type="entry name" value="DNA REPAIR PROTEIN RECO"/>
    <property type="match status" value="1"/>
</dbReference>
<keyword evidence="4 7" id="KW-0233">DNA recombination</keyword>
<name>A0A918ND47_9PROT</name>
<evidence type="ECO:0000256" key="5">
    <source>
        <dbReference type="ARBA" id="ARBA00023204"/>
    </source>
</evidence>
<evidence type="ECO:0000313" key="10">
    <source>
        <dbReference type="Proteomes" id="UP000600865"/>
    </source>
</evidence>
<sequence>MDWSADGYILSSRKHGETSAIIEVFTREKGRHPGLVRGGTGRRMRPVLQPGNRVTVDWHGRLEEHLGYYTLEAIDSRSAELMDDRLSLAGLNALCIMTRDLLPEREAYPPLHDVFSIVVSQLDNPDVWPALYVRWEAGLLAALGYGLDLSTCAATGGSENLTHVSPRSGRAVCTEAAAPYGDKMLRLPGFMRGEGQATPEDIWDGLRLTGYFLETRVQWEVNRTLPEARATMIERLTSEGFAANPQ</sequence>